<dbReference type="Proteomes" id="UP000246303">
    <property type="component" value="Unassembled WGS sequence"/>
</dbReference>
<dbReference type="SUPFAM" id="SSF53448">
    <property type="entry name" value="Nucleotide-diphospho-sugar transferases"/>
    <property type="match status" value="1"/>
</dbReference>
<keyword evidence="8" id="KW-1185">Reference proteome</keyword>
<dbReference type="PANTHER" id="PTHR43179">
    <property type="entry name" value="RHAMNOSYLTRANSFERASE WBBL"/>
    <property type="match status" value="1"/>
</dbReference>
<keyword evidence="3" id="KW-0328">Glycosyltransferase</keyword>
<evidence type="ECO:0000313" key="8">
    <source>
        <dbReference type="Proteomes" id="UP000246303"/>
    </source>
</evidence>
<proteinExistence type="inferred from homology"/>
<feature type="region of interest" description="Disordered" evidence="5">
    <location>
        <begin position="307"/>
        <end position="333"/>
    </location>
</feature>
<feature type="compositionally biased region" description="Low complexity" evidence="5">
    <location>
        <begin position="317"/>
        <end position="333"/>
    </location>
</feature>
<evidence type="ECO:0000256" key="2">
    <source>
        <dbReference type="ARBA" id="ARBA00006739"/>
    </source>
</evidence>
<dbReference type="AlphaFoldDB" id="A0A2V3DVC2"/>
<dbReference type="OrthoDB" id="9771846at2"/>
<dbReference type="GO" id="GO:0016757">
    <property type="term" value="F:glycosyltransferase activity"/>
    <property type="evidence" value="ECO:0007669"/>
    <property type="project" value="UniProtKB-KW"/>
</dbReference>
<evidence type="ECO:0000256" key="5">
    <source>
        <dbReference type="SAM" id="MobiDB-lite"/>
    </source>
</evidence>
<keyword evidence="4 7" id="KW-0808">Transferase</keyword>
<accession>A0A2V3DVC2</accession>
<organism evidence="7 8">
    <name type="scientific">Arthrobacter psychrochitiniphilus</name>
    <dbReference type="NCBI Taxonomy" id="291045"/>
    <lineage>
        <taxon>Bacteria</taxon>
        <taxon>Bacillati</taxon>
        <taxon>Actinomycetota</taxon>
        <taxon>Actinomycetes</taxon>
        <taxon>Micrococcales</taxon>
        <taxon>Micrococcaceae</taxon>
        <taxon>Arthrobacter</taxon>
    </lineage>
</organism>
<dbReference type="Gene3D" id="3.90.550.10">
    <property type="entry name" value="Spore Coat Polysaccharide Biosynthesis Protein SpsA, Chain A"/>
    <property type="match status" value="1"/>
</dbReference>
<evidence type="ECO:0000313" key="7">
    <source>
        <dbReference type="EMBL" id="PXA69316.1"/>
    </source>
</evidence>
<gene>
    <name evidence="7" type="ORF">CVS29_01745</name>
</gene>
<evidence type="ECO:0000256" key="1">
    <source>
        <dbReference type="ARBA" id="ARBA00004776"/>
    </source>
</evidence>
<dbReference type="Pfam" id="PF00535">
    <property type="entry name" value="Glycos_transf_2"/>
    <property type="match status" value="1"/>
</dbReference>
<dbReference type="RefSeq" id="WP_110104603.1">
    <property type="nucleotide sequence ID" value="NZ_JACBZZ010000001.1"/>
</dbReference>
<feature type="domain" description="Glycosyltransferase 2-like" evidence="6">
    <location>
        <begin position="40"/>
        <end position="141"/>
    </location>
</feature>
<comment type="pathway">
    <text evidence="1">Cell wall biogenesis; cell wall polysaccharide biosynthesis.</text>
</comment>
<evidence type="ECO:0000259" key="6">
    <source>
        <dbReference type="Pfam" id="PF00535"/>
    </source>
</evidence>
<name>A0A2V3DVC2_9MICC</name>
<evidence type="ECO:0000256" key="3">
    <source>
        <dbReference type="ARBA" id="ARBA00022676"/>
    </source>
</evidence>
<dbReference type="EMBL" id="QHLZ01000001">
    <property type="protein sequence ID" value="PXA69316.1"/>
    <property type="molecule type" value="Genomic_DNA"/>
</dbReference>
<dbReference type="InterPro" id="IPR001173">
    <property type="entry name" value="Glyco_trans_2-like"/>
</dbReference>
<comment type="caution">
    <text evidence="7">The sequence shown here is derived from an EMBL/GenBank/DDBJ whole genome shotgun (WGS) entry which is preliminary data.</text>
</comment>
<comment type="similarity">
    <text evidence="2">Belongs to the glycosyltransferase 2 family.</text>
</comment>
<protein>
    <submittedName>
        <fullName evidence="7">Glycosyltransferase family 2 protein</fullName>
    </submittedName>
</protein>
<sequence length="333" mass="35781">MAHISGGTPTAFALLVVNYGSSNLLEENLQGLELKAAGGRIVIVDNFTSATELARLNVLATRYGWSVLALESNRGFGAAVNAGAAVALSEGAQALAVLNPDARIETGDLVALVCAVAAEATLMAAPLIRTSSGEVWFDGMDLYPASGRVASRRSPLPDGPHQPWLSGACFAISGQMWRTVGGFDEDYFLYWEDVDLSRRVVSHGGRLAVLREISAVHDPGGTQTGVSGEGTKSEIYYFYNIRNRLLYGAKHVQGKQFRSWIYATPKVSYEILCRGGRRQLLRSPAPLRAYVRGILSGLVRAREIRSRERAKQLRRTSPASGAGAAISGTLGNR</sequence>
<dbReference type="InterPro" id="IPR029044">
    <property type="entry name" value="Nucleotide-diphossugar_trans"/>
</dbReference>
<evidence type="ECO:0000256" key="4">
    <source>
        <dbReference type="ARBA" id="ARBA00022679"/>
    </source>
</evidence>
<dbReference type="PANTHER" id="PTHR43179:SF12">
    <property type="entry name" value="GALACTOFURANOSYLTRANSFERASE GLFT2"/>
    <property type="match status" value="1"/>
</dbReference>
<reference evidence="7 8" key="1">
    <citation type="submission" date="2018-05" db="EMBL/GenBank/DDBJ databases">
        <title>Genetic diversity of glacier-inhabiting Cryobacterium bacteria in China and description of Cryobacterium mengkeensis sp. nov. and Arthrobacter glacialis sp. nov.</title>
        <authorList>
            <person name="Liu Q."/>
            <person name="Xin Y.-H."/>
        </authorList>
    </citation>
    <scope>NUCLEOTIDE SEQUENCE [LARGE SCALE GENOMIC DNA]</scope>
    <source>
        <strain evidence="7 8">GP3</strain>
    </source>
</reference>